<evidence type="ECO:0000313" key="8">
    <source>
        <dbReference type="Proteomes" id="UP000734854"/>
    </source>
</evidence>
<sequence>MDPQVQLRLSMQERASIVPAEVLYRSRRDDAHHRVYMHILEEAMLVTSNQVDRTFIQPESFNQLQRSGMRFLHMGVIQVRIQIVHRQEEGTLLLLSSATTDGKETKLYLLLWKLISLMGANCHGVRALPGRRYNTREVQGHNWIIRQSTVSIPMQPTEVNTRNLLDGNVSLQFDTYQAATLSSQVTYNVKDEEVPSDEEEITNHIIAVFTETGKGDEELLVRRISATAVLPKRRSPGATGYDLAVDYAKNIAPYEKILLTTGICIQVLEGLYARIAPRSSAALRGIIIMGGVIDADYRGEVKILAYNTTNEDIYIEKQECIAQLILEHIATPQVKEVETLQQTARGVMKNVHKNMTSMLCKEDTLKLKGKAIQTASEKRLEALSRKARDYRITQHKFYEEEAYLNLIEGPPTIASSLAQTA</sequence>
<evidence type="ECO:0000256" key="5">
    <source>
        <dbReference type="ARBA" id="ARBA00023080"/>
    </source>
</evidence>
<gene>
    <name evidence="7" type="ORF">ZIOFF_012380</name>
</gene>
<evidence type="ECO:0000256" key="1">
    <source>
        <dbReference type="ARBA" id="ARBA00005142"/>
    </source>
</evidence>
<comment type="pathway">
    <text evidence="1">Pyrimidine metabolism; dUMP biosynthesis; dUMP from dCTP (dUTP route): step 2/2.</text>
</comment>
<dbReference type="GO" id="GO:0004170">
    <property type="term" value="F:dUTP diphosphatase activity"/>
    <property type="evidence" value="ECO:0007669"/>
    <property type="project" value="UniProtKB-EC"/>
</dbReference>
<dbReference type="Proteomes" id="UP000734854">
    <property type="component" value="Unassembled WGS sequence"/>
</dbReference>
<dbReference type="NCBIfam" id="TIGR00576">
    <property type="entry name" value="dut"/>
    <property type="match status" value="1"/>
</dbReference>
<dbReference type="InterPro" id="IPR033704">
    <property type="entry name" value="dUTPase_trimeric"/>
</dbReference>
<evidence type="ECO:0000256" key="4">
    <source>
        <dbReference type="ARBA" id="ARBA00022801"/>
    </source>
</evidence>
<dbReference type="Gene3D" id="2.70.40.10">
    <property type="match status" value="1"/>
</dbReference>
<dbReference type="InterPro" id="IPR029054">
    <property type="entry name" value="dUTPase-like"/>
</dbReference>
<evidence type="ECO:0000259" key="6">
    <source>
        <dbReference type="Pfam" id="PF00692"/>
    </source>
</evidence>
<organism evidence="7 8">
    <name type="scientific">Zingiber officinale</name>
    <name type="common">Ginger</name>
    <name type="synonym">Amomum zingiber</name>
    <dbReference type="NCBI Taxonomy" id="94328"/>
    <lineage>
        <taxon>Eukaryota</taxon>
        <taxon>Viridiplantae</taxon>
        <taxon>Streptophyta</taxon>
        <taxon>Embryophyta</taxon>
        <taxon>Tracheophyta</taxon>
        <taxon>Spermatophyta</taxon>
        <taxon>Magnoliopsida</taxon>
        <taxon>Liliopsida</taxon>
        <taxon>Zingiberales</taxon>
        <taxon>Zingiberaceae</taxon>
        <taxon>Zingiber</taxon>
    </lineage>
</organism>
<proteinExistence type="inferred from homology"/>
<dbReference type="GO" id="GO:0046081">
    <property type="term" value="P:dUTP catabolic process"/>
    <property type="evidence" value="ECO:0007669"/>
    <property type="project" value="InterPro"/>
</dbReference>
<dbReference type="PANTHER" id="PTHR11241">
    <property type="entry name" value="DEOXYURIDINE 5'-TRIPHOSPHATE NUCLEOTIDOHYDROLASE"/>
    <property type="match status" value="1"/>
</dbReference>
<evidence type="ECO:0000313" key="7">
    <source>
        <dbReference type="EMBL" id="KAG6530158.1"/>
    </source>
</evidence>
<dbReference type="InterPro" id="IPR036157">
    <property type="entry name" value="dUTPase-like_sf"/>
</dbReference>
<comment type="similarity">
    <text evidence="2">Belongs to the dUTPase family.</text>
</comment>
<dbReference type="PANTHER" id="PTHR11241:SF0">
    <property type="entry name" value="DEOXYURIDINE 5'-TRIPHOSPHATE NUCLEOTIDOHYDROLASE"/>
    <property type="match status" value="1"/>
</dbReference>
<dbReference type="InterPro" id="IPR008181">
    <property type="entry name" value="dUTPase"/>
</dbReference>
<keyword evidence="8" id="KW-1185">Reference proteome</keyword>
<name>A0A8J5HLK6_ZINOF</name>
<keyword evidence="4" id="KW-0378">Hydrolase</keyword>
<evidence type="ECO:0000256" key="2">
    <source>
        <dbReference type="ARBA" id="ARBA00006581"/>
    </source>
</evidence>
<accession>A0A8J5HLK6</accession>
<feature type="domain" description="dUTPase-like" evidence="6">
    <location>
        <begin position="228"/>
        <end position="347"/>
    </location>
</feature>
<dbReference type="UniPathway" id="UPA00610">
    <property type="reaction ID" value="UER00666"/>
</dbReference>
<reference evidence="7 8" key="1">
    <citation type="submission" date="2020-08" db="EMBL/GenBank/DDBJ databases">
        <title>Plant Genome Project.</title>
        <authorList>
            <person name="Zhang R.-G."/>
        </authorList>
    </citation>
    <scope>NUCLEOTIDE SEQUENCE [LARGE SCALE GENOMIC DNA]</scope>
    <source>
        <tissue evidence="7">Rhizome</tissue>
    </source>
</reference>
<dbReference type="EMBL" id="JACMSC010000003">
    <property type="protein sequence ID" value="KAG6530158.1"/>
    <property type="molecule type" value="Genomic_DNA"/>
</dbReference>
<evidence type="ECO:0000256" key="3">
    <source>
        <dbReference type="ARBA" id="ARBA00012379"/>
    </source>
</evidence>
<dbReference type="GO" id="GO:0006226">
    <property type="term" value="P:dUMP biosynthetic process"/>
    <property type="evidence" value="ECO:0007669"/>
    <property type="project" value="UniProtKB-UniPathway"/>
</dbReference>
<dbReference type="Pfam" id="PF00692">
    <property type="entry name" value="dUTPase"/>
    <property type="match status" value="1"/>
</dbReference>
<dbReference type="SUPFAM" id="SSF51283">
    <property type="entry name" value="dUTPase-like"/>
    <property type="match status" value="1"/>
</dbReference>
<dbReference type="CDD" id="cd07557">
    <property type="entry name" value="trimeric_dUTPase"/>
    <property type="match status" value="1"/>
</dbReference>
<keyword evidence="5" id="KW-0546">Nucleotide metabolism</keyword>
<dbReference type="AlphaFoldDB" id="A0A8J5HLK6"/>
<protein>
    <recommendedName>
        <fullName evidence="3">dUTP diphosphatase</fullName>
        <ecNumber evidence="3">3.6.1.23</ecNumber>
    </recommendedName>
</protein>
<dbReference type="EC" id="3.6.1.23" evidence="3"/>
<dbReference type="GO" id="GO:0000287">
    <property type="term" value="F:magnesium ion binding"/>
    <property type="evidence" value="ECO:0007669"/>
    <property type="project" value="InterPro"/>
</dbReference>
<comment type="caution">
    <text evidence="7">The sequence shown here is derived from an EMBL/GenBank/DDBJ whole genome shotgun (WGS) entry which is preliminary data.</text>
</comment>